<dbReference type="InterPro" id="IPR016024">
    <property type="entry name" value="ARM-type_fold"/>
</dbReference>
<dbReference type="PANTHER" id="PTHR34070">
    <property type="entry name" value="ARMADILLO-TYPE FOLD"/>
    <property type="match status" value="1"/>
</dbReference>
<dbReference type="Gene3D" id="1.25.10.90">
    <property type="match status" value="1"/>
</dbReference>
<accession>A0A7K1VBL1</accession>
<proteinExistence type="predicted"/>
<dbReference type="CDD" id="cd06561">
    <property type="entry name" value="AlkD_like"/>
    <property type="match status" value="1"/>
</dbReference>
<organism evidence="1 2">
    <name type="scientific">Nocardia terrae</name>
    <dbReference type="NCBI Taxonomy" id="2675851"/>
    <lineage>
        <taxon>Bacteria</taxon>
        <taxon>Bacillati</taxon>
        <taxon>Actinomycetota</taxon>
        <taxon>Actinomycetes</taxon>
        <taxon>Mycobacteriales</taxon>
        <taxon>Nocardiaceae</taxon>
        <taxon>Nocardia</taxon>
    </lineage>
</organism>
<protein>
    <submittedName>
        <fullName evidence="1">DNA alkylation repair protein</fullName>
    </submittedName>
</protein>
<evidence type="ECO:0000313" key="2">
    <source>
        <dbReference type="Proteomes" id="UP000466794"/>
    </source>
</evidence>
<dbReference type="SUPFAM" id="SSF48371">
    <property type="entry name" value="ARM repeat"/>
    <property type="match status" value="1"/>
</dbReference>
<reference evidence="1 2" key="1">
    <citation type="submission" date="2019-12" db="EMBL/GenBank/DDBJ databases">
        <title>Nocardia sp. nov. ET3-3 isolated from soil.</title>
        <authorList>
            <person name="Kanchanasin P."/>
            <person name="Tanasupawat S."/>
            <person name="Yuki M."/>
            <person name="Kudo T."/>
        </authorList>
    </citation>
    <scope>NUCLEOTIDE SEQUENCE [LARGE SCALE GENOMIC DNA]</scope>
    <source>
        <strain evidence="1 2">ET3-3</strain>
    </source>
</reference>
<dbReference type="RefSeq" id="WP_157393603.1">
    <property type="nucleotide sequence ID" value="NZ_WRPP01000017.1"/>
</dbReference>
<dbReference type="Proteomes" id="UP000466794">
    <property type="component" value="Unassembled WGS sequence"/>
</dbReference>
<evidence type="ECO:0000313" key="1">
    <source>
        <dbReference type="EMBL" id="MVU84033.1"/>
    </source>
</evidence>
<dbReference type="EMBL" id="WRPP01000017">
    <property type="protein sequence ID" value="MVU84033.1"/>
    <property type="molecule type" value="Genomic_DNA"/>
</dbReference>
<name>A0A7K1VBL1_9NOCA</name>
<dbReference type="PANTHER" id="PTHR34070:SF1">
    <property type="entry name" value="DNA ALKYLATION REPAIR PROTEIN"/>
    <property type="match status" value="1"/>
</dbReference>
<gene>
    <name evidence="1" type="ORF">GPX89_43245</name>
</gene>
<comment type="caution">
    <text evidence="1">The sequence shown here is derived from an EMBL/GenBank/DDBJ whole genome shotgun (WGS) entry which is preliminary data.</text>
</comment>
<dbReference type="Pfam" id="PF08713">
    <property type="entry name" value="DNA_alkylation"/>
    <property type="match status" value="1"/>
</dbReference>
<keyword evidence="2" id="KW-1185">Reference proteome</keyword>
<sequence>MTGTGATTKGLTAAAVRAELAVFADPADAVHLQRFFKTGPGEYGEGDVFIGVRVPQTRKAVKPFAGLPLSEIDLLLDSPVHEHRLAGLVILNGEMARASRKRGGDEARQREIAEFYLAAVRRGRVNNWDLVDASAEFILGPWLSERPRDLLYEFAASDSLWERRVALLTTFAFIKQGDTSTTVDLCERLLADRRDLIQKAVGWMLREMGKRVDPAILTGFLDAHAADMGRTALSYATEHLTPEQRVHYRALR</sequence>
<dbReference type="InterPro" id="IPR014825">
    <property type="entry name" value="DNA_alkylation"/>
</dbReference>
<dbReference type="AlphaFoldDB" id="A0A7K1VBL1"/>